<name>A0ACA9R8A5_9GLOM</name>
<reference evidence="1" key="1">
    <citation type="submission" date="2021-06" db="EMBL/GenBank/DDBJ databases">
        <authorList>
            <person name="Kallberg Y."/>
            <person name="Tangrot J."/>
            <person name="Rosling A."/>
        </authorList>
    </citation>
    <scope>NUCLEOTIDE SEQUENCE</scope>
    <source>
        <strain evidence="1">CL356</strain>
    </source>
</reference>
<dbReference type="EMBL" id="CAJVPT010072362">
    <property type="protein sequence ID" value="CAG8781693.1"/>
    <property type="molecule type" value="Genomic_DNA"/>
</dbReference>
<evidence type="ECO:0000313" key="1">
    <source>
        <dbReference type="EMBL" id="CAG8781693.1"/>
    </source>
</evidence>
<feature type="non-terminal residue" evidence="1">
    <location>
        <position position="120"/>
    </location>
</feature>
<dbReference type="Proteomes" id="UP000789525">
    <property type="component" value="Unassembled WGS sequence"/>
</dbReference>
<gene>
    <name evidence="1" type="ORF">ACOLOM_LOCUS14348</name>
</gene>
<keyword evidence="2" id="KW-1185">Reference proteome</keyword>
<feature type="non-terminal residue" evidence="1">
    <location>
        <position position="1"/>
    </location>
</feature>
<accession>A0ACA9R8A5</accession>
<proteinExistence type="predicted"/>
<protein>
    <submittedName>
        <fullName evidence="1">4895_t:CDS:1</fullName>
    </submittedName>
</protein>
<organism evidence="1 2">
    <name type="scientific">Acaulospora colombiana</name>
    <dbReference type="NCBI Taxonomy" id="27376"/>
    <lineage>
        <taxon>Eukaryota</taxon>
        <taxon>Fungi</taxon>
        <taxon>Fungi incertae sedis</taxon>
        <taxon>Mucoromycota</taxon>
        <taxon>Glomeromycotina</taxon>
        <taxon>Glomeromycetes</taxon>
        <taxon>Diversisporales</taxon>
        <taxon>Acaulosporaceae</taxon>
        <taxon>Acaulospora</taxon>
    </lineage>
</organism>
<comment type="caution">
    <text evidence="1">The sequence shown here is derived from an EMBL/GenBank/DDBJ whole genome shotgun (WGS) entry which is preliminary data.</text>
</comment>
<sequence>VLVMLMSDSLELKMIIRIAAASTANTISIIVSDVVVKNMPSPGMLVTVVKTDAVVDMSAVVVIICALGVVVVKNVTILVIVGTDSTITLIYNISLQYVKVAKSIIMSVADIVMTATNWVL</sequence>
<evidence type="ECO:0000313" key="2">
    <source>
        <dbReference type="Proteomes" id="UP000789525"/>
    </source>
</evidence>